<dbReference type="Pfam" id="PF12867">
    <property type="entry name" value="DinB_2"/>
    <property type="match status" value="1"/>
</dbReference>
<evidence type="ECO:0000313" key="3">
    <source>
        <dbReference type="Proteomes" id="UP000317835"/>
    </source>
</evidence>
<dbReference type="InterPro" id="IPR024775">
    <property type="entry name" value="DinB-like"/>
</dbReference>
<dbReference type="EC" id="3.-.-.-" evidence="2"/>
<evidence type="ECO:0000259" key="1">
    <source>
        <dbReference type="Pfam" id="PF12867"/>
    </source>
</evidence>
<dbReference type="KEGG" id="tpla:ElP_24370"/>
<sequence length="166" mass="18708">MTLDVLIDRFENGGPLLAYSITNLSREHELARPGPGAWSVAELVVHMLDSDLVGADRIKRVIAEDSPTLLAYDENAWLARLGYEDLPVEEAVSMFLANRRWVSRILRSLPEADFSRAGDHTEKGRVTLAELVRGYVGHLDHHLKFLYAKRGNLGMAVYPRYSYALE</sequence>
<name>A0A518H137_9BACT</name>
<feature type="domain" description="DinB-like" evidence="1">
    <location>
        <begin position="21"/>
        <end position="144"/>
    </location>
</feature>
<dbReference type="EMBL" id="CP036426">
    <property type="protein sequence ID" value="QDV34547.1"/>
    <property type="molecule type" value="Genomic_DNA"/>
</dbReference>
<dbReference type="Proteomes" id="UP000317835">
    <property type="component" value="Chromosome"/>
</dbReference>
<organism evidence="2 3">
    <name type="scientific">Tautonia plasticadhaerens</name>
    <dbReference type="NCBI Taxonomy" id="2527974"/>
    <lineage>
        <taxon>Bacteria</taxon>
        <taxon>Pseudomonadati</taxon>
        <taxon>Planctomycetota</taxon>
        <taxon>Planctomycetia</taxon>
        <taxon>Isosphaerales</taxon>
        <taxon>Isosphaeraceae</taxon>
        <taxon>Tautonia</taxon>
    </lineage>
</organism>
<dbReference type="RefSeq" id="WP_145269514.1">
    <property type="nucleotide sequence ID" value="NZ_CP036426.1"/>
</dbReference>
<keyword evidence="3" id="KW-1185">Reference proteome</keyword>
<dbReference type="AlphaFoldDB" id="A0A518H137"/>
<dbReference type="OrthoDB" id="9793216at2"/>
<gene>
    <name evidence="2" type="primary">yfiT</name>
    <name evidence="2" type="ORF">ElP_24370</name>
</gene>
<proteinExistence type="predicted"/>
<accession>A0A518H137</accession>
<reference evidence="2 3" key="1">
    <citation type="submission" date="2019-02" db="EMBL/GenBank/DDBJ databases">
        <title>Deep-cultivation of Planctomycetes and their phenomic and genomic characterization uncovers novel biology.</title>
        <authorList>
            <person name="Wiegand S."/>
            <person name="Jogler M."/>
            <person name="Boedeker C."/>
            <person name="Pinto D."/>
            <person name="Vollmers J."/>
            <person name="Rivas-Marin E."/>
            <person name="Kohn T."/>
            <person name="Peeters S.H."/>
            <person name="Heuer A."/>
            <person name="Rast P."/>
            <person name="Oberbeckmann S."/>
            <person name="Bunk B."/>
            <person name="Jeske O."/>
            <person name="Meyerdierks A."/>
            <person name="Storesund J.E."/>
            <person name="Kallscheuer N."/>
            <person name="Luecker S."/>
            <person name="Lage O.M."/>
            <person name="Pohl T."/>
            <person name="Merkel B.J."/>
            <person name="Hornburger P."/>
            <person name="Mueller R.-W."/>
            <person name="Bruemmer F."/>
            <person name="Labrenz M."/>
            <person name="Spormann A.M."/>
            <person name="Op den Camp H."/>
            <person name="Overmann J."/>
            <person name="Amann R."/>
            <person name="Jetten M.S.M."/>
            <person name="Mascher T."/>
            <person name="Medema M.H."/>
            <person name="Devos D.P."/>
            <person name="Kaster A.-K."/>
            <person name="Ovreas L."/>
            <person name="Rohde M."/>
            <person name="Galperin M.Y."/>
            <person name="Jogler C."/>
        </authorList>
    </citation>
    <scope>NUCLEOTIDE SEQUENCE [LARGE SCALE GENOMIC DNA]</scope>
    <source>
        <strain evidence="2 3">ElP</strain>
    </source>
</reference>
<dbReference type="SUPFAM" id="SSF109854">
    <property type="entry name" value="DinB/YfiT-like putative metalloenzymes"/>
    <property type="match status" value="1"/>
</dbReference>
<dbReference type="GO" id="GO:0016787">
    <property type="term" value="F:hydrolase activity"/>
    <property type="evidence" value="ECO:0007669"/>
    <property type="project" value="UniProtKB-KW"/>
</dbReference>
<keyword evidence="2" id="KW-0378">Hydrolase</keyword>
<protein>
    <submittedName>
        <fullName evidence="2">Metal-dependent hydrolase YfiT</fullName>
        <ecNumber evidence="2">3.-.-.-</ecNumber>
    </submittedName>
</protein>
<dbReference type="InterPro" id="IPR034660">
    <property type="entry name" value="DinB/YfiT-like"/>
</dbReference>
<evidence type="ECO:0000313" key="2">
    <source>
        <dbReference type="EMBL" id="QDV34547.1"/>
    </source>
</evidence>
<dbReference type="Gene3D" id="1.20.120.450">
    <property type="entry name" value="dinb family like domain"/>
    <property type="match status" value="1"/>
</dbReference>